<reference evidence="4" key="1">
    <citation type="submission" date="2020-09" db="EMBL/GenBank/DDBJ databases">
        <title>Pelobacter alkaliphilus sp. nov., a novel anaerobic arsenate-reducing bacterium from terrestrial mud volcano.</title>
        <authorList>
            <person name="Khomyakova M.A."/>
            <person name="Merkel A.Y."/>
            <person name="Slobodkin A.I."/>
        </authorList>
    </citation>
    <scope>NUCLEOTIDE SEQUENCE</scope>
    <source>
        <strain evidence="4">M08fum</strain>
    </source>
</reference>
<dbReference type="Gene3D" id="1.10.1130.10">
    <property type="entry name" value="Flavocytochrome C3, Chain A"/>
    <property type="match status" value="1"/>
</dbReference>
<protein>
    <submittedName>
        <fullName evidence="4">Cytochrome C</fullName>
    </submittedName>
</protein>
<evidence type="ECO:0000313" key="4">
    <source>
        <dbReference type="EMBL" id="MBD1401734.1"/>
    </source>
</evidence>
<dbReference type="RefSeq" id="WP_191157631.1">
    <property type="nucleotide sequence ID" value="NZ_JACWUN010000020.1"/>
</dbReference>
<sequence length="347" mass="38723">MNCFYIDKLLPMILGLMLFFMPCSLLAMDADYCLMCHGDTDMVSGSLLIEATTFDTTAHAILGCTTCHESIDDEHPNGDSKLSRATCLDCHDHLGQEYMMTDHANYATCGDCHNPHEVRAMDAMAGYDMNDKCFKCHEVPAMVDLHKQWLPQANLHIAKLPCITCHTGSEGYEIVLNIVAKQDDRFLSRYELPDYQTLQEISGEAGILSLIDNDGDSFITLRELKAFNRNPKYRDLRLAGTMVPSDVSHDLSTLDNRYDCTFCHVSGPQSMQTSFLAIPNRDGGYQRIQVEQGAVLDALYGTPDFYMVGTTRSASMNIIGLIIICGGLVMPVGHGLLRFLTRKNRQH</sequence>
<keyword evidence="2" id="KW-1133">Transmembrane helix</keyword>
<name>A0A8J6QN04_9BACT</name>
<proteinExistence type="predicted"/>
<dbReference type="Proteomes" id="UP000632828">
    <property type="component" value="Unassembled WGS sequence"/>
</dbReference>
<dbReference type="Pfam" id="PF09699">
    <property type="entry name" value="Paired_CXXCH_1"/>
    <property type="match status" value="1"/>
</dbReference>
<keyword evidence="2" id="KW-0472">Membrane</keyword>
<dbReference type="PANTHER" id="PTHR35038:SF8">
    <property type="entry name" value="C-TYPE POLYHEME CYTOCHROME OMCC"/>
    <property type="match status" value="1"/>
</dbReference>
<evidence type="ECO:0000256" key="2">
    <source>
        <dbReference type="SAM" id="Phobius"/>
    </source>
</evidence>
<organism evidence="4 5">
    <name type="scientific">Pelovirga terrestris</name>
    <dbReference type="NCBI Taxonomy" id="2771352"/>
    <lineage>
        <taxon>Bacteria</taxon>
        <taxon>Pseudomonadati</taxon>
        <taxon>Thermodesulfobacteriota</taxon>
        <taxon>Desulfuromonadia</taxon>
        <taxon>Geobacterales</taxon>
        <taxon>Geobacteraceae</taxon>
        <taxon>Pelovirga</taxon>
    </lineage>
</organism>
<keyword evidence="2" id="KW-0812">Transmembrane</keyword>
<dbReference type="CDD" id="cd08168">
    <property type="entry name" value="Cytochrom_C3"/>
    <property type="match status" value="1"/>
</dbReference>
<dbReference type="GO" id="GO:0016491">
    <property type="term" value="F:oxidoreductase activity"/>
    <property type="evidence" value="ECO:0007669"/>
    <property type="project" value="TreeGrafter"/>
</dbReference>
<dbReference type="InterPro" id="IPR010177">
    <property type="entry name" value="Paired_CXXCH_1"/>
</dbReference>
<keyword evidence="5" id="KW-1185">Reference proteome</keyword>
<comment type="caution">
    <text evidence="4">The sequence shown here is derived from an EMBL/GenBank/DDBJ whole genome shotgun (WGS) entry which is preliminary data.</text>
</comment>
<dbReference type="EMBL" id="JACWUN010000020">
    <property type="protein sequence ID" value="MBD1401734.1"/>
    <property type="molecule type" value="Genomic_DNA"/>
</dbReference>
<dbReference type="InterPro" id="IPR051829">
    <property type="entry name" value="Multiheme_Cytochr_ET"/>
</dbReference>
<dbReference type="SUPFAM" id="SSF48695">
    <property type="entry name" value="Multiheme cytochromes"/>
    <property type="match status" value="1"/>
</dbReference>
<evidence type="ECO:0000256" key="1">
    <source>
        <dbReference type="ARBA" id="ARBA00022729"/>
    </source>
</evidence>
<dbReference type="InterPro" id="IPR036280">
    <property type="entry name" value="Multihaem_cyt_sf"/>
</dbReference>
<gene>
    <name evidence="4" type="ORF">ICT70_13795</name>
</gene>
<evidence type="ECO:0000259" key="3">
    <source>
        <dbReference type="Pfam" id="PF09699"/>
    </source>
</evidence>
<accession>A0A8J6QN04</accession>
<feature type="transmembrane region" description="Helical" evidence="2">
    <location>
        <begin position="318"/>
        <end position="340"/>
    </location>
</feature>
<keyword evidence="1" id="KW-0732">Signal</keyword>
<dbReference type="PANTHER" id="PTHR35038">
    <property type="entry name" value="DISSIMILATORY SULFITE REDUCTASE SIRA"/>
    <property type="match status" value="1"/>
</dbReference>
<dbReference type="AlphaFoldDB" id="A0A8J6QN04"/>
<evidence type="ECO:0000313" key="5">
    <source>
        <dbReference type="Proteomes" id="UP000632828"/>
    </source>
</evidence>
<feature type="domain" description="Doubled CXXCH motif" evidence="3">
    <location>
        <begin position="108"/>
        <end position="138"/>
    </location>
</feature>